<dbReference type="InterPro" id="IPR004274">
    <property type="entry name" value="FCP1_dom"/>
</dbReference>
<evidence type="ECO:0000313" key="5">
    <source>
        <dbReference type="Proteomes" id="UP000706124"/>
    </source>
</evidence>
<dbReference type="Gene3D" id="3.40.50.1000">
    <property type="entry name" value="HAD superfamily/HAD-like"/>
    <property type="match status" value="1"/>
</dbReference>
<keyword evidence="1" id="KW-0813">Transport</keyword>
<keyword evidence="1" id="KW-0809">Transit peptide</keyword>
<dbReference type="InterPro" id="IPR023214">
    <property type="entry name" value="HAD_sf"/>
</dbReference>
<gene>
    <name evidence="4" type="ORF">E4U60_006692</name>
</gene>
<feature type="compositionally biased region" description="Polar residues" evidence="2">
    <location>
        <begin position="86"/>
        <end position="97"/>
    </location>
</feature>
<keyword evidence="1" id="KW-0653">Protein transport</keyword>
<keyword evidence="5" id="KW-1185">Reference proteome</keyword>
<dbReference type="Proteomes" id="UP000706124">
    <property type="component" value="Unassembled WGS sequence"/>
</dbReference>
<evidence type="ECO:0000313" key="4">
    <source>
        <dbReference type="EMBL" id="KAG5943365.1"/>
    </source>
</evidence>
<accession>A0A9P7MGP7</accession>
<proteinExistence type="inferred from homology"/>
<reference evidence="4 5" key="1">
    <citation type="journal article" date="2020" name="bioRxiv">
        <title>Whole genome comparisons of ergot fungi reveals the divergence and evolution of species within the genus Claviceps are the result of varying mechanisms driving genome evolution and host range expansion.</title>
        <authorList>
            <person name="Wyka S.A."/>
            <person name="Mondo S.J."/>
            <person name="Liu M."/>
            <person name="Dettman J."/>
            <person name="Nalam V."/>
            <person name="Broders K.D."/>
        </authorList>
    </citation>
    <scope>NUCLEOTIDE SEQUENCE [LARGE SCALE GENOMIC DNA]</scope>
    <source>
        <strain evidence="4 5">CCC 1485</strain>
    </source>
</reference>
<dbReference type="EMBL" id="SRPO01000067">
    <property type="protein sequence ID" value="KAG5943365.1"/>
    <property type="molecule type" value="Genomic_DNA"/>
</dbReference>
<dbReference type="PANTHER" id="PTHR12210">
    <property type="entry name" value="DULLARD PROTEIN PHOSPHATASE"/>
    <property type="match status" value="1"/>
</dbReference>
<keyword evidence="1" id="KW-0496">Mitochondrion</keyword>
<evidence type="ECO:0000256" key="2">
    <source>
        <dbReference type="SAM" id="MobiDB-lite"/>
    </source>
</evidence>
<comment type="function">
    <text evidence="1">Essential component of the TIM23 complex, a complex that mediates the translocation of transit peptide-containing proteins across the mitochondrial inner membrane.</text>
</comment>
<dbReference type="Pfam" id="PF03031">
    <property type="entry name" value="NIF"/>
    <property type="match status" value="1"/>
</dbReference>
<organism evidence="4 5">
    <name type="scientific">Claviceps pazoutovae</name>
    <dbReference type="NCBI Taxonomy" id="1649127"/>
    <lineage>
        <taxon>Eukaryota</taxon>
        <taxon>Fungi</taxon>
        <taxon>Dikarya</taxon>
        <taxon>Ascomycota</taxon>
        <taxon>Pezizomycotina</taxon>
        <taxon>Sordariomycetes</taxon>
        <taxon>Hypocreomycetidae</taxon>
        <taxon>Hypocreales</taxon>
        <taxon>Clavicipitaceae</taxon>
        <taxon>Claviceps</taxon>
    </lineage>
</organism>
<dbReference type="InterPro" id="IPR050365">
    <property type="entry name" value="TIM50"/>
</dbReference>
<comment type="similarity">
    <text evidence="1">Belongs to the TIM50 family.</text>
</comment>
<feature type="domain" description="FCP1 homology" evidence="3">
    <location>
        <begin position="169"/>
        <end position="339"/>
    </location>
</feature>
<evidence type="ECO:0000259" key="3">
    <source>
        <dbReference type="PROSITE" id="PS50969"/>
    </source>
</evidence>
<dbReference type="SMART" id="SM00577">
    <property type="entry name" value="CPDc"/>
    <property type="match status" value="1"/>
</dbReference>
<dbReference type="AlphaFoldDB" id="A0A9P7MGP7"/>
<comment type="subunit">
    <text evidence="1">Component of the TIM23 complex.</text>
</comment>
<comment type="subcellular location">
    <subcellularLocation>
        <location evidence="1">Mitochondrion inner membrane</location>
        <topology evidence="1">Single-pass membrane protein</topology>
    </subcellularLocation>
</comment>
<keyword evidence="1" id="KW-0811">Translocation</keyword>
<dbReference type="PROSITE" id="PS50969">
    <property type="entry name" value="FCP1"/>
    <property type="match status" value="1"/>
</dbReference>
<feature type="region of interest" description="Disordered" evidence="2">
    <location>
        <begin position="67"/>
        <end position="152"/>
    </location>
</feature>
<name>A0A9P7MGP7_9HYPO</name>
<sequence length="367" mass="40672">MSHAKLPPHVSRNLFATSRLVRLSRPVRLFGRSLDLSQRHNNHTRSLSNDTAPRPASTAIYSSLLTTTTTSSSSPISGAGIASPRETMQLSSTSTTLDALADSFIPATTTSSKSPPRKEIQARSTIPPNKVTSTARPKPRRKPSGSSGGVPCPSPIYLKQADFPPTTLSSPRRILVVLDLNGTLLFRPSRKNPTHFVQRPHAKTFLQYCLETYHVAIWSSAQPKNVNSMVTRLLTPAQRSQCVVIWARDRLGLSVTDYGERVQVYKRLSGLWSDPEVMASHPNAVEGGRWDQTNTVLVDDSIEKGRSEPHNILAIPEFVGLQAEPANVLPQVHDYLNHLCYQSDTYTTYKGLGRFADWIMHRNTYPP</sequence>
<evidence type="ECO:0000256" key="1">
    <source>
        <dbReference type="RuleBase" id="RU365079"/>
    </source>
</evidence>
<dbReference type="InterPro" id="IPR036412">
    <property type="entry name" value="HAD-like_sf"/>
</dbReference>
<comment type="caution">
    <text evidence="4">The sequence shown here is derived from an EMBL/GenBank/DDBJ whole genome shotgun (WGS) entry which is preliminary data.</text>
</comment>
<dbReference type="GO" id="GO:0015031">
    <property type="term" value="P:protein transport"/>
    <property type="evidence" value="ECO:0007669"/>
    <property type="project" value="UniProtKB-KW"/>
</dbReference>
<feature type="compositionally biased region" description="Polar residues" evidence="2">
    <location>
        <begin position="122"/>
        <end position="135"/>
    </location>
</feature>
<dbReference type="SUPFAM" id="SSF56784">
    <property type="entry name" value="HAD-like"/>
    <property type="match status" value="1"/>
</dbReference>
<feature type="compositionally biased region" description="Low complexity" evidence="2">
    <location>
        <begin position="67"/>
        <end position="84"/>
    </location>
</feature>
<dbReference type="GO" id="GO:0005744">
    <property type="term" value="C:TIM23 mitochondrial import inner membrane translocase complex"/>
    <property type="evidence" value="ECO:0007669"/>
    <property type="project" value="UniProtKB-UniRule"/>
</dbReference>
<dbReference type="OrthoDB" id="1711508at2759"/>
<protein>
    <recommendedName>
        <fullName evidence="1">Mitochondrial import inner membrane translocase subunit TIM50</fullName>
    </recommendedName>
</protein>